<keyword evidence="1" id="KW-0812">Transmembrane</keyword>
<dbReference type="RefSeq" id="WP_101332146.1">
    <property type="nucleotide sequence ID" value="NZ_PJNH01000003.1"/>
</dbReference>
<dbReference type="AlphaFoldDB" id="A0A2I0QSN7"/>
<accession>A0A2I0QSN7</accession>
<dbReference type="Proteomes" id="UP000243524">
    <property type="component" value="Unassembled WGS sequence"/>
</dbReference>
<organism evidence="2 3">
    <name type="scientific">Halalkalibacillus sediminis</name>
    <dbReference type="NCBI Taxonomy" id="2018042"/>
    <lineage>
        <taxon>Bacteria</taxon>
        <taxon>Bacillati</taxon>
        <taxon>Bacillota</taxon>
        <taxon>Bacilli</taxon>
        <taxon>Bacillales</taxon>
        <taxon>Bacillaceae</taxon>
        <taxon>Halalkalibacillus</taxon>
    </lineage>
</organism>
<keyword evidence="3" id="KW-1185">Reference proteome</keyword>
<name>A0A2I0QSN7_9BACI</name>
<evidence type="ECO:0000313" key="3">
    <source>
        <dbReference type="Proteomes" id="UP000243524"/>
    </source>
</evidence>
<evidence type="ECO:0000313" key="2">
    <source>
        <dbReference type="EMBL" id="PKR77318.1"/>
    </source>
</evidence>
<evidence type="ECO:0000256" key="1">
    <source>
        <dbReference type="SAM" id="Phobius"/>
    </source>
</evidence>
<sequence length="221" mass="25839">MKFISSMLLKPKLNSFIFETFLTEFNVFYYSIIGWFKQPNVNDSEKTYSYHKTSQLKTFVIVFSIIILLEGILFHYLIQLWSDVAAWVFTALNIYALLYIIGLYNSAKLLPHRLFLDHLIIHFGFQSSIKLNLSDIDCIKAVEEKGDIWGDKPKDKYHSVLNVDSPQYEIFLKEPSLMKSSYGKKKYVKSVLFRADNPTKMLEKINNNIKCTSNEAETREF</sequence>
<gene>
    <name evidence="2" type="ORF">CEY16_11330</name>
</gene>
<keyword evidence="1" id="KW-1133">Transmembrane helix</keyword>
<keyword evidence="1" id="KW-0472">Membrane</keyword>
<protein>
    <submittedName>
        <fullName evidence="2">Uncharacterized protein</fullName>
    </submittedName>
</protein>
<dbReference type="EMBL" id="PJNH01000003">
    <property type="protein sequence ID" value="PKR77318.1"/>
    <property type="molecule type" value="Genomic_DNA"/>
</dbReference>
<proteinExistence type="predicted"/>
<dbReference type="OrthoDB" id="875405at2"/>
<comment type="caution">
    <text evidence="2">The sequence shown here is derived from an EMBL/GenBank/DDBJ whole genome shotgun (WGS) entry which is preliminary data.</text>
</comment>
<feature type="transmembrane region" description="Helical" evidence="1">
    <location>
        <begin position="84"/>
        <end position="104"/>
    </location>
</feature>
<feature type="transmembrane region" description="Helical" evidence="1">
    <location>
        <begin position="16"/>
        <end position="36"/>
    </location>
</feature>
<feature type="transmembrane region" description="Helical" evidence="1">
    <location>
        <begin position="56"/>
        <end position="78"/>
    </location>
</feature>
<reference evidence="2 3" key="1">
    <citation type="submission" date="2017-06" db="EMBL/GenBank/DDBJ databases">
        <title>the draft geome sequence of Illustriluteabacillus marina B3227.</title>
        <authorList>
            <person name="He R.-H."/>
            <person name="Du Z.-J."/>
        </authorList>
    </citation>
    <scope>NUCLEOTIDE SEQUENCE [LARGE SCALE GENOMIC DNA]</scope>
    <source>
        <strain evidence="2 3">B3227</strain>
    </source>
</reference>